<evidence type="ECO:0000313" key="1">
    <source>
        <dbReference type="EMBL" id="RXK37917.1"/>
    </source>
</evidence>
<keyword evidence="2" id="KW-1185">Reference proteome</keyword>
<dbReference type="AlphaFoldDB" id="A0A4V1M3S8"/>
<dbReference type="EMBL" id="SDIL01000057">
    <property type="protein sequence ID" value="RXK37917.1"/>
    <property type="molecule type" value="Genomic_DNA"/>
</dbReference>
<proteinExistence type="predicted"/>
<comment type="caution">
    <text evidence="1">The sequence shown here is derived from an EMBL/GenBank/DDBJ whole genome shotgun (WGS) entry which is preliminary data.</text>
</comment>
<evidence type="ECO:0000313" key="2">
    <source>
        <dbReference type="Proteomes" id="UP000289152"/>
    </source>
</evidence>
<name>A0A4V1M3S8_TREME</name>
<sequence>MTSPQRIFLIILITLLSLIGIFHLPHAIYSLSAFAFSPPTFFSSGCYTCRANWVLGHEVGDETVVYAVEQGIESGGDMREMYKVDKVDPTEKNEEHIESDINSSLETLVDEDVFEGGVEVGDRVDSPLERLWRLLFH</sequence>
<protein>
    <submittedName>
        <fullName evidence="1">Uncharacterized protein</fullName>
    </submittedName>
</protein>
<reference evidence="1 2" key="1">
    <citation type="submission" date="2016-06" db="EMBL/GenBank/DDBJ databases">
        <title>Evolution of pathogenesis and genome organization in the Tremellales.</title>
        <authorList>
            <person name="Cuomo C."/>
            <person name="Litvintseva A."/>
            <person name="Heitman J."/>
            <person name="Chen Y."/>
            <person name="Sun S."/>
            <person name="Springer D."/>
            <person name="Dromer F."/>
            <person name="Young S."/>
            <person name="Zeng Q."/>
            <person name="Chapman S."/>
            <person name="Gujja S."/>
            <person name="Saif S."/>
            <person name="Birren B."/>
        </authorList>
    </citation>
    <scope>NUCLEOTIDE SEQUENCE [LARGE SCALE GENOMIC DNA]</scope>
    <source>
        <strain evidence="1 2">ATCC 28783</strain>
    </source>
</reference>
<dbReference type="InParanoid" id="A0A4V1M3S8"/>
<accession>A0A4V1M3S8</accession>
<organism evidence="1 2">
    <name type="scientific">Tremella mesenterica</name>
    <name type="common">Jelly fungus</name>
    <dbReference type="NCBI Taxonomy" id="5217"/>
    <lineage>
        <taxon>Eukaryota</taxon>
        <taxon>Fungi</taxon>
        <taxon>Dikarya</taxon>
        <taxon>Basidiomycota</taxon>
        <taxon>Agaricomycotina</taxon>
        <taxon>Tremellomycetes</taxon>
        <taxon>Tremellales</taxon>
        <taxon>Tremellaceae</taxon>
        <taxon>Tremella</taxon>
    </lineage>
</organism>
<gene>
    <name evidence="1" type="ORF">M231_04806</name>
</gene>
<dbReference type="VEuPathDB" id="FungiDB:TREMEDRAFT_64416"/>
<dbReference type="Proteomes" id="UP000289152">
    <property type="component" value="Unassembled WGS sequence"/>
</dbReference>